<comment type="caution">
    <text evidence="15">The sequence shown here is derived from an EMBL/GenBank/DDBJ whole genome shotgun (WGS) entry which is preliminary data.</text>
</comment>
<keyword evidence="5 13" id="KW-0808">Transferase</keyword>
<evidence type="ECO:0000256" key="7">
    <source>
        <dbReference type="ARBA" id="ARBA00022968"/>
    </source>
</evidence>
<dbReference type="GO" id="GO:0005789">
    <property type="term" value="C:endoplasmic reticulum membrane"/>
    <property type="evidence" value="ECO:0007669"/>
    <property type="project" value="UniProtKB-SubCell"/>
</dbReference>
<keyword evidence="10" id="KW-0325">Glycoprotein</keyword>
<comment type="subcellular location">
    <subcellularLocation>
        <location evidence="1">Endoplasmic reticulum membrane</location>
        <topology evidence="1">Single-pass type II membrane protein</topology>
    </subcellularLocation>
    <subcellularLocation>
        <location evidence="13">Golgi apparatus</location>
        <location evidence="13">Golgi stack membrane</location>
        <topology evidence="13">Single-pass type II membrane protein</topology>
    </subcellularLocation>
</comment>
<accession>A0A401RRT8</accession>
<evidence type="ECO:0000313" key="16">
    <source>
        <dbReference type="Proteomes" id="UP000287033"/>
    </source>
</evidence>
<reference evidence="15 16" key="1">
    <citation type="journal article" date="2018" name="Nat. Ecol. Evol.">
        <title>Shark genomes provide insights into elasmobranch evolution and the origin of vertebrates.</title>
        <authorList>
            <person name="Hara Y"/>
            <person name="Yamaguchi K"/>
            <person name="Onimaru K"/>
            <person name="Kadota M"/>
            <person name="Koyanagi M"/>
            <person name="Keeley SD"/>
            <person name="Tatsumi K"/>
            <person name="Tanaka K"/>
            <person name="Motone F"/>
            <person name="Kageyama Y"/>
            <person name="Nozu R"/>
            <person name="Adachi N"/>
            <person name="Nishimura O"/>
            <person name="Nakagawa R"/>
            <person name="Tanegashima C"/>
            <person name="Kiyatake I"/>
            <person name="Matsumoto R"/>
            <person name="Murakumo K"/>
            <person name="Nishida K"/>
            <person name="Terakita A"/>
            <person name="Kuratani S"/>
            <person name="Sato K"/>
            <person name="Hyodo S Kuraku.S."/>
        </authorList>
    </citation>
    <scope>NUCLEOTIDE SEQUENCE [LARGE SCALE GENOMIC DNA]</scope>
</reference>
<evidence type="ECO:0000256" key="1">
    <source>
        <dbReference type="ARBA" id="ARBA00004648"/>
    </source>
</evidence>
<comment type="catalytic activity">
    <reaction evidence="11">
        <text>L-threonyl-[protein] + GDP-beta-L-fucose = 3-O-(alpha-L-fucosyl)-L-threonyl-[protein] + GDP + H(+)</text>
        <dbReference type="Rhea" id="RHEA:70491"/>
        <dbReference type="Rhea" id="RHEA-COMP:11060"/>
        <dbReference type="Rhea" id="RHEA-COMP:17915"/>
        <dbReference type="ChEBI" id="CHEBI:15378"/>
        <dbReference type="ChEBI" id="CHEBI:30013"/>
        <dbReference type="ChEBI" id="CHEBI:57273"/>
        <dbReference type="ChEBI" id="CHEBI:58189"/>
        <dbReference type="ChEBI" id="CHEBI:189631"/>
        <dbReference type="EC" id="2.4.1.221"/>
    </reaction>
    <physiologicalReaction direction="left-to-right" evidence="11">
        <dbReference type="Rhea" id="RHEA:70492"/>
    </physiologicalReaction>
</comment>
<comment type="similarity">
    <text evidence="3 13">Belongs to the glycosyltransferase 10 family.</text>
</comment>
<dbReference type="GO" id="GO:0046920">
    <property type="term" value="F:alpha-(1-&gt;3)-fucosyltransferase activity"/>
    <property type="evidence" value="ECO:0007669"/>
    <property type="project" value="TreeGrafter"/>
</dbReference>
<dbReference type="InterPro" id="IPR001503">
    <property type="entry name" value="Glyco_trans_10"/>
</dbReference>
<keyword evidence="16" id="KW-1185">Reference proteome</keyword>
<dbReference type="InterPro" id="IPR038577">
    <property type="entry name" value="GT10-like_C_sf"/>
</dbReference>
<dbReference type="PANTHER" id="PTHR11929:SF198">
    <property type="entry name" value="ALPHA-(1,3)-FUCOSYLTRANSFERASE 11"/>
    <property type="match status" value="1"/>
</dbReference>
<dbReference type="FunFam" id="3.40.50.11660:FF:000002">
    <property type="entry name" value="Alpha-(1,3)-fucosyltransferase"/>
    <property type="match status" value="1"/>
</dbReference>
<dbReference type="GO" id="GO:0032580">
    <property type="term" value="C:Golgi cisterna membrane"/>
    <property type="evidence" value="ECO:0007669"/>
    <property type="project" value="UniProtKB-SubCell"/>
</dbReference>
<dbReference type="AlphaFoldDB" id="A0A401RRT8"/>
<comment type="pathway">
    <text evidence="2">Protein modification; protein glycosylation.</text>
</comment>
<dbReference type="STRING" id="137246.A0A401RRT8"/>
<name>A0A401RRT8_CHIPU</name>
<evidence type="ECO:0000256" key="10">
    <source>
        <dbReference type="ARBA" id="ARBA00023180"/>
    </source>
</evidence>
<dbReference type="Proteomes" id="UP000287033">
    <property type="component" value="Unassembled WGS sequence"/>
</dbReference>
<evidence type="ECO:0000313" key="15">
    <source>
        <dbReference type="EMBL" id="GCC20849.1"/>
    </source>
</evidence>
<keyword evidence="7" id="KW-0735">Signal-anchor</keyword>
<keyword evidence="8" id="KW-1133">Transmembrane helix</keyword>
<evidence type="ECO:0000256" key="6">
    <source>
        <dbReference type="ARBA" id="ARBA00022692"/>
    </source>
</evidence>
<evidence type="ECO:0000256" key="5">
    <source>
        <dbReference type="ARBA" id="ARBA00022679"/>
    </source>
</evidence>
<keyword evidence="4 13" id="KW-0328">Glycosyltransferase</keyword>
<dbReference type="InterPro" id="IPR055270">
    <property type="entry name" value="Glyco_tran_10_C"/>
</dbReference>
<dbReference type="PANTHER" id="PTHR11929">
    <property type="entry name" value="ALPHA- 1,3 -FUCOSYLTRANSFERASE"/>
    <property type="match status" value="1"/>
</dbReference>
<dbReference type="Gene3D" id="3.40.50.11660">
    <property type="entry name" value="Glycosyl transferase family 10, C-terminal domain"/>
    <property type="match status" value="1"/>
</dbReference>
<dbReference type="EC" id="2.4.1.-" evidence="13"/>
<dbReference type="UniPathway" id="UPA00378"/>
<evidence type="ECO:0000256" key="4">
    <source>
        <dbReference type="ARBA" id="ARBA00022676"/>
    </source>
</evidence>
<dbReference type="OMA" id="KLWDYVH"/>
<evidence type="ECO:0000259" key="14">
    <source>
        <dbReference type="Pfam" id="PF00852"/>
    </source>
</evidence>
<keyword evidence="13" id="KW-0333">Golgi apparatus</keyword>
<evidence type="ECO:0000256" key="11">
    <source>
        <dbReference type="ARBA" id="ARBA00047273"/>
    </source>
</evidence>
<organism evidence="15 16">
    <name type="scientific">Chiloscyllium punctatum</name>
    <name type="common">Brownbanded bambooshark</name>
    <name type="synonym">Hemiscyllium punctatum</name>
    <dbReference type="NCBI Taxonomy" id="137246"/>
    <lineage>
        <taxon>Eukaryota</taxon>
        <taxon>Metazoa</taxon>
        <taxon>Chordata</taxon>
        <taxon>Craniata</taxon>
        <taxon>Vertebrata</taxon>
        <taxon>Chondrichthyes</taxon>
        <taxon>Elasmobranchii</taxon>
        <taxon>Galeomorphii</taxon>
        <taxon>Galeoidea</taxon>
        <taxon>Orectolobiformes</taxon>
        <taxon>Hemiscylliidae</taxon>
        <taxon>Chiloscyllium</taxon>
    </lineage>
</organism>
<dbReference type="OrthoDB" id="9993460at2759"/>
<evidence type="ECO:0000256" key="12">
    <source>
        <dbReference type="ARBA" id="ARBA00048647"/>
    </source>
</evidence>
<dbReference type="GO" id="GO:0046922">
    <property type="term" value="F:peptide-O-fucosyltransferase activity"/>
    <property type="evidence" value="ECO:0007669"/>
    <property type="project" value="UniProtKB-EC"/>
</dbReference>
<dbReference type="SUPFAM" id="SSF53756">
    <property type="entry name" value="UDP-Glycosyltransferase/glycogen phosphorylase"/>
    <property type="match status" value="1"/>
</dbReference>
<sequence length="256" mass="30068">IDSYGQCLQNKNLPNDRLVDTLTATTEDAEFMNFISQYKFHLAMENAICDDYMTEKLWRPMHLGAVPIYRGSPVVQDWMPNSHSVILIDDFESPKDLADYINFLDQNDNEYLKYLEYKQPGGITNTLLLESLEKREWGVNDINKPNYLNGFECFVCEKENERLQAEEAHRQQPDKFKMPAPRIAAYNHMGCPLPVPGHGSIDEIPENDSWKEMWHQDYWQSLDQAEALSNMIHQNETDPSKLWDYVHQLIMKRNRY</sequence>
<evidence type="ECO:0000256" key="13">
    <source>
        <dbReference type="RuleBase" id="RU003832"/>
    </source>
</evidence>
<evidence type="ECO:0000256" key="2">
    <source>
        <dbReference type="ARBA" id="ARBA00004922"/>
    </source>
</evidence>
<proteinExistence type="inferred from homology"/>
<keyword evidence="9" id="KW-0472">Membrane</keyword>
<evidence type="ECO:0000256" key="3">
    <source>
        <dbReference type="ARBA" id="ARBA00008919"/>
    </source>
</evidence>
<protein>
    <recommendedName>
        <fullName evidence="13">Fucosyltransferase</fullName>
        <ecNumber evidence="13">2.4.1.-</ecNumber>
    </recommendedName>
</protein>
<dbReference type="EMBL" id="BEZZ01001979">
    <property type="protein sequence ID" value="GCC20849.1"/>
    <property type="molecule type" value="Genomic_DNA"/>
</dbReference>
<gene>
    <name evidence="15" type="ORF">chiPu_0019417</name>
</gene>
<feature type="domain" description="Fucosyltransferase C-terminal" evidence="14">
    <location>
        <begin position="1"/>
        <end position="124"/>
    </location>
</feature>
<dbReference type="Pfam" id="PF00852">
    <property type="entry name" value="Glyco_transf_10"/>
    <property type="match status" value="1"/>
</dbReference>
<feature type="non-terminal residue" evidence="15">
    <location>
        <position position="1"/>
    </location>
</feature>
<keyword evidence="6 13" id="KW-0812">Transmembrane</keyword>
<evidence type="ECO:0000256" key="9">
    <source>
        <dbReference type="ARBA" id="ARBA00023136"/>
    </source>
</evidence>
<evidence type="ECO:0000256" key="8">
    <source>
        <dbReference type="ARBA" id="ARBA00022989"/>
    </source>
</evidence>
<comment type="catalytic activity">
    <reaction evidence="12">
        <text>L-seryl-[protein] + GDP-beta-L-fucose = 3-O-(alpha-L-fucosyl)-L-seryl-[protein] + GDP + H(+)</text>
        <dbReference type="Rhea" id="RHEA:63644"/>
        <dbReference type="Rhea" id="RHEA-COMP:9863"/>
        <dbReference type="Rhea" id="RHEA-COMP:17914"/>
        <dbReference type="ChEBI" id="CHEBI:15378"/>
        <dbReference type="ChEBI" id="CHEBI:29999"/>
        <dbReference type="ChEBI" id="CHEBI:57273"/>
        <dbReference type="ChEBI" id="CHEBI:58189"/>
        <dbReference type="ChEBI" id="CHEBI:189632"/>
        <dbReference type="EC" id="2.4.1.221"/>
    </reaction>
    <physiologicalReaction direction="left-to-right" evidence="12">
        <dbReference type="Rhea" id="RHEA:63645"/>
    </physiologicalReaction>
</comment>